<evidence type="ECO:0000313" key="2">
    <source>
        <dbReference type="Proteomes" id="UP000005272"/>
    </source>
</evidence>
<evidence type="ECO:0000313" key="1">
    <source>
        <dbReference type="EMBL" id="EHU47116.1"/>
    </source>
</evidence>
<protein>
    <submittedName>
        <fullName evidence="1">Uncharacterized protein</fullName>
    </submittedName>
</protein>
<organism evidence="1 2">
    <name type="scientific">Escherichia coli DEC2D</name>
    <dbReference type="NCBI Taxonomy" id="868141"/>
    <lineage>
        <taxon>Bacteria</taxon>
        <taxon>Pseudomonadati</taxon>
        <taxon>Pseudomonadota</taxon>
        <taxon>Gammaproteobacteria</taxon>
        <taxon>Enterobacterales</taxon>
        <taxon>Enterobacteriaceae</taxon>
        <taxon>Escherichia</taxon>
    </lineage>
</organism>
<dbReference type="Proteomes" id="UP000005272">
    <property type="component" value="Unassembled WGS sequence"/>
</dbReference>
<dbReference type="AlphaFoldDB" id="A0A828U7D9"/>
<proteinExistence type="predicted"/>
<dbReference type="PROSITE" id="PS51257">
    <property type="entry name" value="PROKAR_LIPOPROTEIN"/>
    <property type="match status" value="1"/>
</dbReference>
<name>A0A828U7D9_ECOLX</name>
<dbReference type="EMBL" id="AIFC01000015">
    <property type="protein sequence ID" value="EHU47116.1"/>
    <property type="molecule type" value="Genomic_DNA"/>
</dbReference>
<comment type="caution">
    <text evidence="1">The sequence shown here is derived from an EMBL/GenBank/DDBJ whole genome shotgun (WGS) entry which is preliminary data.</text>
</comment>
<gene>
    <name evidence="1" type="ORF">ECDEC2D_1376</name>
</gene>
<reference evidence="1 2" key="1">
    <citation type="journal article" date="2012" name="J. Bacteriol.">
        <title>Draft Genome Sequences of the Diarrheagenic Escherichia coli Collection.</title>
        <authorList>
            <person name="Hazen T.H."/>
            <person name="Sahl J.W."/>
            <person name="Redman J.C."/>
            <person name="Morris C.R."/>
            <person name="Daugherty S.C."/>
            <person name="Chibucos M.C."/>
            <person name="Sengamalay N.A."/>
            <person name="Fraser-Liggett C.M."/>
            <person name="Steinsland H."/>
            <person name="Whittam T.S."/>
            <person name="Whittam B."/>
            <person name="Manning S.D."/>
            <person name="Rasko D.A."/>
        </authorList>
    </citation>
    <scope>NUCLEOTIDE SEQUENCE [LARGE SCALE GENOMIC DNA]</scope>
    <source>
        <strain evidence="1 2">DEC2D</strain>
    </source>
</reference>
<sequence>MREYGDDTVHSYVRLKCLYQIWVTQSAIVGSGCGDDVKQAHLDYLN</sequence>
<accession>A0A828U7D9</accession>